<dbReference type="STRING" id="587909.SAMN05421810_104156"/>
<gene>
    <name evidence="10" type="ORF">SAMN05421810_104156</name>
</gene>
<keyword evidence="5 8" id="KW-0646">Protease inhibitor</keyword>
<dbReference type="InterPro" id="IPR000691">
    <property type="entry name" value="Prot_inh_I16_SSI"/>
</dbReference>
<dbReference type="InterPro" id="IPR023549">
    <property type="entry name" value="Subtilisin_inhibitor"/>
</dbReference>
<evidence type="ECO:0000313" key="10">
    <source>
        <dbReference type="EMBL" id="SFQ00093.1"/>
    </source>
</evidence>
<evidence type="ECO:0000256" key="2">
    <source>
        <dbReference type="ARBA" id="ARBA00010472"/>
    </source>
</evidence>
<comment type="subcellular location">
    <subcellularLocation>
        <location evidence="1">Secreted</location>
    </subcellularLocation>
</comment>
<evidence type="ECO:0000256" key="1">
    <source>
        <dbReference type="ARBA" id="ARBA00004613"/>
    </source>
</evidence>
<dbReference type="PRINTS" id="PR00294">
    <property type="entry name" value="SSBTLNINHBTR"/>
</dbReference>
<dbReference type="OrthoDB" id="4567948at2"/>
<dbReference type="Pfam" id="PF00720">
    <property type="entry name" value="SSI"/>
    <property type="match status" value="1"/>
</dbReference>
<evidence type="ECO:0000313" key="11">
    <source>
        <dbReference type="Proteomes" id="UP000198727"/>
    </source>
</evidence>
<reference evidence="11" key="1">
    <citation type="submission" date="2016-10" db="EMBL/GenBank/DDBJ databases">
        <authorList>
            <person name="Varghese N."/>
            <person name="Submissions S."/>
        </authorList>
    </citation>
    <scope>NUCLEOTIDE SEQUENCE [LARGE SCALE GENOMIC DNA]</scope>
    <source>
        <strain evidence="11">CGMCC 4.5579</strain>
    </source>
</reference>
<dbReference type="GO" id="GO:0005576">
    <property type="term" value="C:extracellular region"/>
    <property type="evidence" value="ECO:0007669"/>
    <property type="project" value="UniProtKB-SubCell"/>
</dbReference>
<dbReference type="AlphaFoldDB" id="A0A1I5UXY2"/>
<proteinExistence type="inferred from homology"/>
<protein>
    <submittedName>
        <fullName evidence="10">Subtilisin inhibitor-like</fullName>
    </submittedName>
</protein>
<keyword evidence="7" id="KW-1015">Disulfide bond</keyword>
<dbReference type="Gene3D" id="3.30.350.10">
    <property type="entry name" value="Subtilisin inhibitor-like"/>
    <property type="match status" value="1"/>
</dbReference>
<evidence type="ECO:0000256" key="4">
    <source>
        <dbReference type="ARBA" id="ARBA00022525"/>
    </source>
</evidence>
<evidence type="ECO:0000256" key="6">
    <source>
        <dbReference type="ARBA" id="ARBA00022900"/>
    </source>
</evidence>
<evidence type="ECO:0000256" key="8">
    <source>
        <dbReference type="RuleBase" id="RU003471"/>
    </source>
</evidence>
<dbReference type="EMBL" id="FOWW01000004">
    <property type="protein sequence ID" value="SFQ00093.1"/>
    <property type="molecule type" value="Genomic_DNA"/>
</dbReference>
<evidence type="ECO:0000256" key="3">
    <source>
        <dbReference type="ARBA" id="ARBA00011738"/>
    </source>
</evidence>
<name>A0A1I5UXY2_9PSEU</name>
<accession>A0A1I5UXY2</accession>
<keyword evidence="11" id="KW-1185">Reference proteome</keyword>
<organism evidence="10 11">
    <name type="scientific">Amycolatopsis arida</name>
    <dbReference type="NCBI Taxonomy" id="587909"/>
    <lineage>
        <taxon>Bacteria</taxon>
        <taxon>Bacillati</taxon>
        <taxon>Actinomycetota</taxon>
        <taxon>Actinomycetes</taxon>
        <taxon>Pseudonocardiales</taxon>
        <taxon>Pseudonocardiaceae</taxon>
        <taxon>Amycolatopsis</taxon>
    </lineage>
</organism>
<keyword evidence="6 8" id="KW-0722">Serine protease inhibitor</keyword>
<evidence type="ECO:0000259" key="9">
    <source>
        <dbReference type="Pfam" id="PF00720"/>
    </source>
</evidence>
<keyword evidence="4" id="KW-0964">Secreted</keyword>
<evidence type="ECO:0000256" key="7">
    <source>
        <dbReference type="ARBA" id="ARBA00023157"/>
    </source>
</evidence>
<sequence length="124" mass="12936">MPMFPFEPITACALTLACLGGPAAPPEASLTLSLYEVDGAAKTVTLHCAPAYGSHPDPQEACSSLAQAGGDLTKLPVKQQSCIMIYDPVKAVAHGIWRGKPVHFRATYPNSCVADSETGGVFGF</sequence>
<comment type="similarity">
    <text evidence="2 8">Belongs to the protease inhibitor I16 (SSI) family.</text>
</comment>
<dbReference type="GO" id="GO:0004867">
    <property type="term" value="F:serine-type endopeptidase inhibitor activity"/>
    <property type="evidence" value="ECO:0007669"/>
    <property type="project" value="UniProtKB-KW"/>
</dbReference>
<comment type="subunit">
    <text evidence="3">Homodimer.</text>
</comment>
<evidence type="ECO:0000256" key="5">
    <source>
        <dbReference type="ARBA" id="ARBA00022690"/>
    </source>
</evidence>
<dbReference type="InterPro" id="IPR036819">
    <property type="entry name" value="Subtilisin_inhibitor-like_sf"/>
</dbReference>
<dbReference type="SUPFAM" id="SSF55399">
    <property type="entry name" value="Subtilisin inhibitor"/>
    <property type="match status" value="1"/>
</dbReference>
<dbReference type="Proteomes" id="UP000198727">
    <property type="component" value="Unassembled WGS sequence"/>
</dbReference>
<feature type="domain" description="Subtilisin inhibitor" evidence="9">
    <location>
        <begin position="40"/>
        <end position="110"/>
    </location>
</feature>